<keyword evidence="3" id="KW-1185">Reference proteome</keyword>
<dbReference type="PANTHER" id="PTHR39341">
    <property type="entry name" value="BSL7085 PROTEIN"/>
    <property type="match status" value="1"/>
</dbReference>
<dbReference type="PANTHER" id="PTHR39341:SF1">
    <property type="entry name" value="DUF1858 DOMAIN-CONTAINING PROTEIN"/>
    <property type="match status" value="1"/>
</dbReference>
<dbReference type="Pfam" id="PF08984">
    <property type="entry name" value="DUF1858"/>
    <property type="match status" value="1"/>
</dbReference>
<reference evidence="2 3" key="1">
    <citation type="submission" date="2007-05" db="EMBL/GenBank/DDBJ databases">
        <title>Complete sequence of Geobacter uraniireducens Rf4.</title>
        <authorList>
            <consortium name="US DOE Joint Genome Institute"/>
            <person name="Copeland A."/>
            <person name="Lucas S."/>
            <person name="Lapidus A."/>
            <person name="Barry K."/>
            <person name="Detter J.C."/>
            <person name="Glavina del Rio T."/>
            <person name="Hammon N."/>
            <person name="Israni S."/>
            <person name="Dalin E."/>
            <person name="Tice H."/>
            <person name="Pitluck S."/>
            <person name="Chertkov O."/>
            <person name="Brettin T."/>
            <person name="Bruce D."/>
            <person name="Han C."/>
            <person name="Schmutz J."/>
            <person name="Larimer F."/>
            <person name="Land M."/>
            <person name="Hauser L."/>
            <person name="Kyrpides N."/>
            <person name="Mikhailova N."/>
            <person name="Shelobolina E."/>
            <person name="Aklujkar M."/>
            <person name="Lovley D."/>
            <person name="Richardson P."/>
        </authorList>
    </citation>
    <scope>NUCLEOTIDE SEQUENCE [LARGE SCALE GENOMIC DNA]</scope>
    <source>
        <strain evidence="3">ATCC BAA-1134 / JCM 13001 / Rf4</strain>
    </source>
</reference>
<dbReference type="RefSeq" id="WP_011939367.1">
    <property type="nucleotide sequence ID" value="NC_009483.1"/>
</dbReference>
<evidence type="ECO:0000259" key="1">
    <source>
        <dbReference type="Pfam" id="PF08984"/>
    </source>
</evidence>
<dbReference type="HOGENOM" id="CLU_180540_1_1_7"/>
<dbReference type="EMBL" id="CP000698">
    <property type="protein sequence ID" value="ABQ26680.1"/>
    <property type="molecule type" value="Genomic_DNA"/>
</dbReference>
<dbReference type="InterPro" id="IPR023883">
    <property type="entry name" value="CHP03980_redox-disulphide"/>
</dbReference>
<dbReference type="Proteomes" id="UP000006695">
    <property type="component" value="Chromosome"/>
</dbReference>
<dbReference type="OrthoDB" id="5397989at2"/>
<dbReference type="Gene3D" id="1.10.3910.10">
    <property type="entry name" value="SP0561-like"/>
    <property type="match status" value="1"/>
</dbReference>
<proteinExistence type="predicted"/>
<organism evidence="2 3">
    <name type="scientific">Geotalea uraniireducens (strain Rf4)</name>
    <name type="common">Geobacter uraniireducens</name>
    <dbReference type="NCBI Taxonomy" id="351605"/>
    <lineage>
        <taxon>Bacteria</taxon>
        <taxon>Pseudomonadati</taxon>
        <taxon>Thermodesulfobacteriota</taxon>
        <taxon>Desulfuromonadia</taxon>
        <taxon>Geobacterales</taxon>
        <taxon>Geobacteraceae</taxon>
        <taxon>Geotalea</taxon>
    </lineage>
</organism>
<accession>A5G4G2</accession>
<protein>
    <recommendedName>
        <fullName evidence="1">DUF1858 domain-containing protein</fullName>
    </recommendedName>
</protein>
<name>A5G4G2_GEOUR</name>
<gene>
    <name evidence="2" type="ordered locus">Gura_2502</name>
</gene>
<dbReference type="STRING" id="351605.Gura_2502"/>
<dbReference type="AlphaFoldDB" id="A5G4G2"/>
<dbReference type="InterPro" id="IPR038062">
    <property type="entry name" value="ScdA-like_N_sf"/>
</dbReference>
<evidence type="ECO:0000313" key="3">
    <source>
        <dbReference type="Proteomes" id="UP000006695"/>
    </source>
</evidence>
<sequence length="64" mass="7331">MISKEMTIGEIIRRYPQTLPVFEKYGLDCHDCQIADFEAVEHGASVHKVDIGRLMEDLNRIINA</sequence>
<feature type="domain" description="DUF1858" evidence="1">
    <location>
        <begin position="2"/>
        <end position="54"/>
    </location>
</feature>
<dbReference type="SUPFAM" id="SSF140683">
    <property type="entry name" value="SP0561-like"/>
    <property type="match status" value="1"/>
</dbReference>
<evidence type="ECO:0000313" key="2">
    <source>
        <dbReference type="EMBL" id="ABQ26680.1"/>
    </source>
</evidence>
<dbReference type="NCBIfam" id="TIGR03980">
    <property type="entry name" value="prismane_assoc"/>
    <property type="match status" value="1"/>
</dbReference>
<dbReference type="InterPro" id="IPR015077">
    <property type="entry name" value="DUF1858"/>
</dbReference>
<dbReference type="KEGG" id="gur:Gura_2502"/>